<evidence type="ECO:0000256" key="1">
    <source>
        <dbReference type="SAM" id="MobiDB-lite"/>
    </source>
</evidence>
<dbReference type="Proteomes" id="UP000789375">
    <property type="component" value="Unassembled WGS sequence"/>
</dbReference>
<dbReference type="EMBL" id="CAJVPP010017451">
    <property type="protein sequence ID" value="CAG8732581.1"/>
    <property type="molecule type" value="Genomic_DNA"/>
</dbReference>
<gene>
    <name evidence="2" type="ORF">FMOSSE_LOCUS15715</name>
</gene>
<keyword evidence="3" id="KW-1185">Reference proteome</keyword>
<name>A0A9N9NFD5_FUNMO</name>
<feature type="region of interest" description="Disordered" evidence="1">
    <location>
        <begin position="19"/>
        <end position="42"/>
    </location>
</feature>
<reference evidence="2" key="1">
    <citation type="submission" date="2021-06" db="EMBL/GenBank/DDBJ databases">
        <authorList>
            <person name="Kallberg Y."/>
            <person name="Tangrot J."/>
            <person name="Rosling A."/>
        </authorList>
    </citation>
    <scope>NUCLEOTIDE SEQUENCE</scope>
    <source>
        <strain evidence="2">87-6 pot B 2015</strain>
    </source>
</reference>
<proteinExistence type="predicted"/>
<evidence type="ECO:0000313" key="3">
    <source>
        <dbReference type="Proteomes" id="UP000789375"/>
    </source>
</evidence>
<dbReference type="AlphaFoldDB" id="A0A9N9NFD5"/>
<feature type="non-terminal residue" evidence="2">
    <location>
        <position position="42"/>
    </location>
</feature>
<accession>A0A9N9NFD5</accession>
<comment type="caution">
    <text evidence="2">The sequence shown here is derived from an EMBL/GenBank/DDBJ whole genome shotgun (WGS) entry which is preliminary data.</text>
</comment>
<feature type="compositionally biased region" description="Basic and acidic residues" evidence="1">
    <location>
        <begin position="26"/>
        <end position="42"/>
    </location>
</feature>
<protein>
    <submittedName>
        <fullName evidence="2">15522_t:CDS:1</fullName>
    </submittedName>
</protein>
<sequence>VFMLTTNENDNEEIEWYISSANSETSSERSQEELDLEKEFMS</sequence>
<organism evidence="2 3">
    <name type="scientific">Funneliformis mosseae</name>
    <name type="common">Endomycorrhizal fungus</name>
    <name type="synonym">Glomus mosseae</name>
    <dbReference type="NCBI Taxonomy" id="27381"/>
    <lineage>
        <taxon>Eukaryota</taxon>
        <taxon>Fungi</taxon>
        <taxon>Fungi incertae sedis</taxon>
        <taxon>Mucoromycota</taxon>
        <taxon>Glomeromycotina</taxon>
        <taxon>Glomeromycetes</taxon>
        <taxon>Glomerales</taxon>
        <taxon>Glomeraceae</taxon>
        <taxon>Funneliformis</taxon>
    </lineage>
</organism>
<evidence type="ECO:0000313" key="2">
    <source>
        <dbReference type="EMBL" id="CAG8732581.1"/>
    </source>
</evidence>
<feature type="non-terminal residue" evidence="2">
    <location>
        <position position="1"/>
    </location>
</feature>